<proteinExistence type="inferred from homology"/>
<dbReference type="PANTHER" id="PTHR40255">
    <property type="entry name" value="UPF0093 MEMBRANE PROTEIN SLR1790"/>
    <property type="match status" value="1"/>
</dbReference>
<comment type="similarity">
    <text evidence="3 14 15">Belongs to the HemJ family.</text>
</comment>
<keyword evidence="6 14" id="KW-0349">Heme</keyword>
<comment type="catalytic activity">
    <reaction evidence="13 14 15">
        <text>protoporphyrinogen IX + 3 A = protoporphyrin IX + 3 AH2</text>
        <dbReference type="Rhea" id="RHEA:62000"/>
        <dbReference type="ChEBI" id="CHEBI:13193"/>
        <dbReference type="ChEBI" id="CHEBI:17499"/>
        <dbReference type="ChEBI" id="CHEBI:57306"/>
        <dbReference type="ChEBI" id="CHEBI:57307"/>
    </reaction>
</comment>
<evidence type="ECO:0000256" key="3">
    <source>
        <dbReference type="ARBA" id="ARBA00006501"/>
    </source>
</evidence>
<evidence type="ECO:0000256" key="10">
    <source>
        <dbReference type="ARBA" id="ARBA00023002"/>
    </source>
</evidence>
<dbReference type="Proteomes" id="UP000005317">
    <property type="component" value="Unassembled WGS sequence"/>
</dbReference>
<dbReference type="PIRSF" id="PIRSF004638">
    <property type="entry name" value="UCP004638"/>
    <property type="match status" value="1"/>
</dbReference>
<dbReference type="RefSeq" id="WP_002709881.1">
    <property type="nucleotide sequence ID" value="NZ_JH651384.1"/>
</dbReference>
<evidence type="ECO:0000256" key="7">
    <source>
        <dbReference type="ARBA" id="ARBA00022692"/>
    </source>
</evidence>
<dbReference type="GO" id="GO:0046872">
    <property type="term" value="F:metal ion binding"/>
    <property type="evidence" value="ECO:0007669"/>
    <property type="project" value="UniProtKB-UniRule"/>
</dbReference>
<evidence type="ECO:0000256" key="5">
    <source>
        <dbReference type="ARBA" id="ARBA00022475"/>
    </source>
</evidence>
<evidence type="ECO:0000256" key="2">
    <source>
        <dbReference type="ARBA" id="ARBA00005073"/>
    </source>
</evidence>
<dbReference type="GO" id="GO:0006782">
    <property type="term" value="P:protoporphyrinogen IX biosynthetic process"/>
    <property type="evidence" value="ECO:0007669"/>
    <property type="project" value="UniProtKB-UniRule"/>
</dbReference>
<evidence type="ECO:0000256" key="14">
    <source>
        <dbReference type="HAMAP-Rule" id="MF_02239"/>
    </source>
</evidence>
<feature type="transmembrane region" description="Helical" evidence="14">
    <location>
        <begin position="82"/>
        <end position="100"/>
    </location>
</feature>
<evidence type="ECO:0000313" key="16">
    <source>
        <dbReference type="EMBL" id="EIJ35987.1"/>
    </source>
</evidence>
<dbReference type="PANTHER" id="PTHR40255:SF1">
    <property type="entry name" value="PROTOPORPHYRINOGEN IX OXIDASE"/>
    <property type="match status" value="1"/>
</dbReference>
<keyword evidence="17" id="KW-1185">Reference proteome</keyword>
<dbReference type="InterPro" id="IPR005265">
    <property type="entry name" value="HemJ-like"/>
</dbReference>
<evidence type="ECO:0000256" key="9">
    <source>
        <dbReference type="ARBA" id="ARBA00022989"/>
    </source>
</evidence>
<accession>A0A656HHT9</accession>
<name>A0A656HHT9_THINJ</name>
<dbReference type="GO" id="GO:0005886">
    <property type="term" value="C:plasma membrane"/>
    <property type="evidence" value="ECO:0007669"/>
    <property type="project" value="UniProtKB-SubCell"/>
</dbReference>
<dbReference type="EMBL" id="JH651384">
    <property type="protein sequence ID" value="EIJ35987.1"/>
    <property type="molecule type" value="Genomic_DNA"/>
</dbReference>
<dbReference type="OrthoDB" id="9800824at2"/>
<keyword evidence="10 14" id="KW-0560">Oxidoreductase</keyword>
<feature type="transmembrane region" description="Helical" evidence="14">
    <location>
        <begin position="120"/>
        <end position="138"/>
    </location>
</feature>
<evidence type="ECO:0000313" key="17">
    <source>
        <dbReference type="Proteomes" id="UP000005317"/>
    </source>
</evidence>
<evidence type="ECO:0000256" key="11">
    <source>
        <dbReference type="ARBA" id="ARBA00023004"/>
    </source>
</evidence>
<comment type="function">
    <text evidence="14 15">Catalyzes the oxidation of protoporphyrinogen IX to protoporphyrin IX.</text>
</comment>
<reference evidence="17" key="1">
    <citation type="journal article" date="2011" name="Stand. Genomic Sci.">
        <title>Genome sequence of the filamentous, gliding Thiothrix nivea neotype strain (JP2(T)).</title>
        <authorList>
            <person name="Lapidus A."/>
            <person name="Nolan M."/>
            <person name="Lucas S."/>
            <person name="Glavina Del Rio T."/>
            <person name="Tice H."/>
            <person name="Cheng J.F."/>
            <person name="Tapia R."/>
            <person name="Han C."/>
            <person name="Goodwin L."/>
            <person name="Pitluck S."/>
            <person name="Liolios K."/>
            <person name="Pagani I."/>
            <person name="Ivanova N."/>
            <person name="Huntemann M."/>
            <person name="Mavromatis K."/>
            <person name="Mikhailova N."/>
            <person name="Pati A."/>
            <person name="Chen A."/>
            <person name="Palaniappan K."/>
            <person name="Land M."/>
            <person name="Brambilla E.M."/>
            <person name="Rohde M."/>
            <person name="Abt B."/>
            <person name="Verbarg S."/>
            <person name="Goker M."/>
            <person name="Bristow J."/>
            <person name="Eisen J.A."/>
            <person name="Markowitz V."/>
            <person name="Hugenholtz P."/>
            <person name="Kyrpides N.C."/>
            <person name="Klenk H.P."/>
            <person name="Woyke T."/>
        </authorList>
    </citation>
    <scope>NUCLEOTIDE SEQUENCE [LARGE SCALE GENOMIC DNA]</scope>
    <source>
        <strain evidence="17">ATCC 35100 / DSM 5205 / JP2</strain>
    </source>
</reference>
<dbReference type="GO" id="GO:0070818">
    <property type="term" value="F:protoporphyrinogen oxidase activity"/>
    <property type="evidence" value="ECO:0007669"/>
    <property type="project" value="UniProtKB-UniRule"/>
</dbReference>
<keyword evidence="11 14" id="KW-0408">Iron</keyword>
<evidence type="ECO:0000256" key="8">
    <source>
        <dbReference type="ARBA" id="ARBA00022723"/>
    </source>
</evidence>
<keyword evidence="8 14" id="KW-0479">Metal-binding</keyword>
<evidence type="ECO:0000256" key="13">
    <source>
        <dbReference type="ARBA" id="ARBA00048390"/>
    </source>
</evidence>
<comment type="subcellular location">
    <subcellularLocation>
        <location evidence="1 14">Cell membrane</location>
        <topology evidence="1 14">Multi-pass membrane protein</topology>
    </subcellularLocation>
</comment>
<evidence type="ECO:0000256" key="4">
    <source>
        <dbReference type="ARBA" id="ARBA00017504"/>
    </source>
</evidence>
<evidence type="ECO:0000256" key="1">
    <source>
        <dbReference type="ARBA" id="ARBA00004651"/>
    </source>
</evidence>
<feature type="transmembrane region" description="Helical" evidence="14">
    <location>
        <begin position="49"/>
        <end position="70"/>
    </location>
</feature>
<feature type="binding site" description="axial binding residue" evidence="14">
    <location>
        <position position="9"/>
    </location>
    <ligand>
        <name>heme</name>
        <dbReference type="ChEBI" id="CHEBI:30413"/>
    </ligand>
    <ligandPart>
        <name>Fe</name>
        <dbReference type="ChEBI" id="CHEBI:18248"/>
    </ligandPart>
</feature>
<comment type="subunit">
    <text evidence="14">Homodimer.</text>
</comment>
<feature type="binding site" description="axial binding residue" evidence="14">
    <location>
        <position position="85"/>
    </location>
    <ligand>
        <name>heme</name>
        <dbReference type="ChEBI" id="CHEBI:30413"/>
    </ligand>
    <ligandPart>
        <name>Fe</name>
        <dbReference type="ChEBI" id="CHEBI:18248"/>
    </ligandPart>
</feature>
<comment type="pathway">
    <text evidence="2 14 15">Porphyrin-containing compound metabolism; protoporphyrin-IX biosynthesis; protoporphyrin-IX from protoporphyrinogen-IX: step 1/1.</text>
</comment>
<keyword evidence="12 14" id="KW-0472">Membrane</keyword>
<dbReference type="UniPathway" id="UPA00251">
    <property type="reaction ID" value="UER00324"/>
</dbReference>
<organism evidence="16 17">
    <name type="scientific">Thiothrix nivea (strain ATCC 35100 / DSM 5205 / JP2)</name>
    <dbReference type="NCBI Taxonomy" id="870187"/>
    <lineage>
        <taxon>Bacteria</taxon>
        <taxon>Pseudomonadati</taxon>
        <taxon>Pseudomonadota</taxon>
        <taxon>Gammaproteobacteria</taxon>
        <taxon>Thiotrichales</taxon>
        <taxon>Thiotrichaceae</taxon>
        <taxon>Thiothrix</taxon>
    </lineage>
</organism>
<keyword evidence="5 14" id="KW-1003">Cell membrane</keyword>
<keyword evidence="9 14" id="KW-1133">Transmembrane helix</keyword>
<sequence>MYLWIKAIHVIFMVTWFAGLFYLPRLYVYHAMPENKGSFELFKVMERRLYIIMTIGATITAIFGFTMLALNWQYLLVTTHWFHAKLLLVVGLFAYHYACYRLMITFRNEANTRSHKWYRMFNEAPSLLLIVVVILAVVKPF</sequence>
<feature type="transmembrane region" description="Helical" evidence="14">
    <location>
        <begin position="6"/>
        <end position="28"/>
    </location>
</feature>
<keyword evidence="7 14" id="KW-0812">Transmembrane</keyword>
<protein>
    <recommendedName>
        <fullName evidence="4 14">Protoporphyrinogen IX oxidase</fullName>
        <shortName evidence="14">PPO</shortName>
        <ecNumber evidence="14 15">1.3.99.-</ecNumber>
    </recommendedName>
</protein>
<dbReference type="AlphaFoldDB" id="A0A656HHT9"/>
<evidence type="ECO:0000256" key="15">
    <source>
        <dbReference type="PIRNR" id="PIRNR004638"/>
    </source>
</evidence>
<dbReference type="Pfam" id="PF03653">
    <property type="entry name" value="UPF0093"/>
    <property type="match status" value="1"/>
</dbReference>
<evidence type="ECO:0000256" key="12">
    <source>
        <dbReference type="ARBA" id="ARBA00023136"/>
    </source>
</evidence>
<dbReference type="EC" id="1.3.99.-" evidence="14 15"/>
<dbReference type="HAMAP" id="MF_02239">
    <property type="entry name" value="HemJ"/>
    <property type="match status" value="1"/>
</dbReference>
<comment type="cofactor">
    <cofactor evidence="14 15">
        <name>heme b</name>
        <dbReference type="ChEBI" id="CHEBI:60344"/>
    </cofactor>
    <text evidence="14 15">Binds 1 heme b (iron(II)-protoporphyrin IX) group per subunit.</text>
</comment>
<evidence type="ECO:0000256" key="6">
    <source>
        <dbReference type="ARBA" id="ARBA00022617"/>
    </source>
</evidence>
<gene>
    <name evidence="16" type="ORF">Thini_3475</name>
</gene>